<keyword evidence="4" id="KW-1133">Transmembrane helix</keyword>
<organism evidence="5 6">
    <name type="scientific">Oceanobacillus halophilus</name>
    <dbReference type="NCBI Taxonomy" id="930130"/>
    <lineage>
        <taxon>Bacteria</taxon>
        <taxon>Bacillati</taxon>
        <taxon>Bacillota</taxon>
        <taxon>Bacilli</taxon>
        <taxon>Bacillales</taxon>
        <taxon>Bacillaceae</taxon>
        <taxon>Oceanobacillus</taxon>
    </lineage>
</organism>
<evidence type="ECO:0000256" key="4">
    <source>
        <dbReference type="SAM" id="Phobius"/>
    </source>
</evidence>
<name>A0A495ADL3_9BACI</name>
<dbReference type="NCBIfam" id="TIGR01300">
    <property type="entry name" value="CPA3_mnhG_phaG"/>
    <property type="match status" value="1"/>
</dbReference>
<dbReference type="OrthoDB" id="9806575at2"/>
<dbReference type="Pfam" id="PF03334">
    <property type="entry name" value="PhaG_MnhG_YufB"/>
    <property type="match status" value="1"/>
</dbReference>
<evidence type="ECO:0000256" key="2">
    <source>
        <dbReference type="ARBA" id="ARBA00008404"/>
    </source>
</evidence>
<dbReference type="InterPro" id="IPR005133">
    <property type="entry name" value="PhaG_MnhG_YufB"/>
</dbReference>
<reference evidence="5 6" key="1">
    <citation type="journal article" date="2016" name="Int. J. Syst. Evol. Microbiol.">
        <title>Oceanobacillus halophilus sp. nov., a novel moderately halophilic bacterium from a hypersaline lake.</title>
        <authorList>
            <person name="Amoozegar M.A."/>
            <person name="Bagheri M."/>
            <person name="Makhdoumi A."/>
            <person name="Nikou M.M."/>
            <person name="Fazeli S.A.S."/>
            <person name="Schumann P."/>
            <person name="Sproer C."/>
            <person name="Sanchez-Porro C."/>
            <person name="Ventosa A."/>
        </authorList>
    </citation>
    <scope>NUCLEOTIDE SEQUENCE [LARGE SCALE GENOMIC DNA]</scope>
    <source>
        <strain evidence="5 6">DSM 23996</strain>
    </source>
</reference>
<proteinExistence type="inferred from homology"/>
<keyword evidence="4" id="KW-0812">Transmembrane</keyword>
<evidence type="ECO:0000313" key="5">
    <source>
        <dbReference type="EMBL" id="RKQ38018.1"/>
    </source>
</evidence>
<dbReference type="RefSeq" id="WP_121203091.1">
    <property type="nucleotide sequence ID" value="NZ_RBZP01000001.1"/>
</dbReference>
<evidence type="ECO:0000256" key="1">
    <source>
        <dbReference type="ARBA" id="ARBA00004141"/>
    </source>
</evidence>
<sequence>MLLHIIINIIIILSVLIGAFFVFSASIGIIRFPDVYTKLHAATKAPTLGLASLLIGAFMFLFIQHDIVSGKLLLAILFILITNPVSAHMISRAAHANGVKPVIKNRKDAYENYKTRIQSK</sequence>
<keyword evidence="6" id="KW-1185">Reference proteome</keyword>
<dbReference type="NCBIfam" id="NF009314">
    <property type="entry name" value="PRK12674.1-2"/>
    <property type="match status" value="1"/>
</dbReference>
<evidence type="ECO:0000256" key="3">
    <source>
        <dbReference type="ARBA" id="ARBA00022449"/>
    </source>
</evidence>
<keyword evidence="3" id="KW-0813">Transport</keyword>
<comment type="caution">
    <text evidence="5">The sequence shown here is derived from an EMBL/GenBank/DDBJ whole genome shotgun (WGS) entry which is preliminary data.</text>
</comment>
<keyword evidence="4" id="KW-0472">Membrane</keyword>
<dbReference type="PANTHER" id="PTHR34703">
    <property type="entry name" value="ANTIPORTER SUBUNIT MNHG2-RELATED"/>
    <property type="match status" value="1"/>
</dbReference>
<keyword evidence="3" id="KW-0050">Antiport</keyword>
<feature type="transmembrane region" description="Helical" evidence="4">
    <location>
        <begin position="69"/>
        <end position="90"/>
    </location>
</feature>
<accession>A0A495ADL3</accession>
<dbReference type="EMBL" id="RBZP01000001">
    <property type="protein sequence ID" value="RKQ38018.1"/>
    <property type="molecule type" value="Genomic_DNA"/>
</dbReference>
<dbReference type="GO" id="GO:0016020">
    <property type="term" value="C:membrane"/>
    <property type="evidence" value="ECO:0007669"/>
    <property type="project" value="UniProtKB-SubCell"/>
</dbReference>
<feature type="transmembrane region" description="Helical" evidence="4">
    <location>
        <begin position="6"/>
        <end position="30"/>
    </location>
</feature>
<gene>
    <name evidence="5" type="ORF">D8M06_03425</name>
</gene>
<dbReference type="Proteomes" id="UP000269301">
    <property type="component" value="Unassembled WGS sequence"/>
</dbReference>
<dbReference type="GO" id="GO:0015385">
    <property type="term" value="F:sodium:proton antiporter activity"/>
    <property type="evidence" value="ECO:0007669"/>
    <property type="project" value="TreeGrafter"/>
</dbReference>
<comment type="subcellular location">
    <subcellularLocation>
        <location evidence="1">Membrane</location>
        <topology evidence="1">Multi-pass membrane protein</topology>
    </subcellularLocation>
</comment>
<dbReference type="AlphaFoldDB" id="A0A495ADL3"/>
<protein>
    <submittedName>
        <fullName evidence="5">Na+/H+ antiporter subunit G</fullName>
    </submittedName>
</protein>
<dbReference type="PANTHER" id="PTHR34703:SF1">
    <property type="entry name" value="ANTIPORTER SUBUNIT MNHG2-RELATED"/>
    <property type="match status" value="1"/>
</dbReference>
<evidence type="ECO:0000313" key="6">
    <source>
        <dbReference type="Proteomes" id="UP000269301"/>
    </source>
</evidence>
<feature type="transmembrane region" description="Helical" evidence="4">
    <location>
        <begin position="42"/>
        <end position="63"/>
    </location>
</feature>
<comment type="similarity">
    <text evidence="2">Belongs to the CPA3 antiporters (TC 2.A.63) subunit G family.</text>
</comment>